<dbReference type="EMBL" id="VXIS01000283">
    <property type="protein sequence ID" value="KAA8895198.1"/>
    <property type="molecule type" value="Genomic_DNA"/>
</dbReference>
<comment type="caution">
    <text evidence="2">The sequence shown here is derived from an EMBL/GenBank/DDBJ whole genome shotgun (WGS) entry which is preliminary data.</text>
</comment>
<name>A0A5J5EKG6_9PEZI</name>
<feature type="signal peptide" evidence="1">
    <location>
        <begin position="1"/>
        <end position="30"/>
    </location>
</feature>
<evidence type="ECO:0000256" key="1">
    <source>
        <dbReference type="SAM" id="SignalP"/>
    </source>
</evidence>
<organism evidence="2 3">
    <name type="scientific">Sphaerosporella brunnea</name>
    <dbReference type="NCBI Taxonomy" id="1250544"/>
    <lineage>
        <taxon>Eukaryota</taxon>
        <taxon>Fungi</taxon>
        <taxon>Dikarya</taxon>
        <taxon>Ascomycota</taxon>
        <taxon>Pezizomycotina</taxon>
        <taxon>Pezizomycetes</taxon>
        <taxon>Pezizales</taxon>
        <taxon>Pyronemataceae</taxon>
        <taxon>Sphaerosporella</taxon>
    </lineage>
</organism>
<gene>
    <name evidence="2" type="ORF">FN846DRAFT_970788</name>
</gene>
<evidence type="ECO:0000313" key="2">
    <source>
        <dbReference type="EMBL" id="KAA8895198.1"/>
    </source>
</evidence>
<feature type="chain" id="PRO_5023817907" evidence="1">
    <location>
        <begin position="31"/>
        <end position="97"/>
    </location>
</feature>
<accession>A0A5J5EKG6</accession>
<keyword evidence="3" id="KW-1185">Reference proteome</keyword>
<dbReference type="InParanoid" id="A0A5J5EKG6"/>
<proteinExistence type="predicted"/>
<dbReference type="AlphaFoldDB" id="A0A5J5EKG6"/>
<evidence type="ECO:0000313" key="3">
    <source>
        <dbReference type="Proteomes" id="UP000326924"/>
    </source>
</evidence>
<sequence length="97" mass="11043">MKASVISHPQWNLARRSHVFVFFFVFRVFTDVLQETKSQVNRSWIGQASGLSAGEVIVATVGKHAENLERVKQAYLRKGLLLVDGELERYHCRVVAD</sequence>
<reference evidence="2 3" key="1">
    <citation type="submission" date="2019-09" db="EMBL/GenBank/DDBJ databases">
        <title>Draft genome of the ectomycorrhizal ascomycete Sphaerosporella brunnea.</title>
        <authorList>
            <consortium name="DOE Joint Genome Institute"/>
            <person name="Benucci G.M."/>
            <person name="Marozzi G."/>
            <person name="Antonielli L."/>
            <person name="Sanchez S."/>
            <person name="Marco P."/>
            <person name="Wang X."/>
            <person name="Falini L.B."/>
            <person name="Barry K."/>
            <person name="Haridas S."/>
            <person name="Lipzen A."/>
            <person name="Labutti K."/>
            <person name="Grigoriev I.V."/>
            <person name="Murat C."/>
            <person name="Martin F."/>
            <person name="Albertini E."/>
            <person name="Donnini D."/>
            <person name="Bonito G."/>
        </authorList>
    </citation>
    <scope>NUCLEOTIDE SEQUENCE [LARGE SCALE GENOMIC DNA]</scope>
    <source>
        <strain evidence="2 3">Sb_GMNB300</strain>
    </source>
</reference>
<protein>
    <submittedName>
        <fullName evidence="2">Uncharacterized protein</fullName>
    </submittedName>
</protein>
<dbReference type="Proteomes" id="UP000326924">
    <property type="component" value="Unassembled WGS sequence"/>
</dbReference>
<keyword evidence="1" id="KW-0732">Signal</keyword>